<comment type="caution">
    <text evidence="1">The sequence shown here is derived from an EMBL/GenBank/DDBJ whole genome shotgun (WGS) entry which is preliminary data.</text>
</comment>
<sequence>MTDSKTKKEERMDINTLLGDYLVEKPEPIIGAKTIQIFLIREILDYTALRTEDTKELNTVATPLSINSKEQISRVAFFASKQKAVESRELERMLRTAVEKQGGIENDKLELGDNNNEKKVKKIKQCYLKDKLCMECPRCVLYGATALSQEANIKHRIEYSTAFSLLPWDDIEETITFNAINDKNIMTGQALGSRYVVKPATIFPSIVTLKSVSREELILTIKTLLSAKSYGAETRIGGDIRNHIVGIAAGWEEIITPLEFTLELYDKKINIEDKTSLEIEQTVVAILRDYLQYTANPDKIKILDDKKEEGNGANTGNVQENGGQEIVDELKTVIDEARNQQLGSDFLYKIYKDVQKFRETQS</sequence>
<dbReference type="EMBL" id="DRIG01000092">
    <property type="protein sequence ID" value="HEC79166.1"/>
    <property type="molecule type" value="Genomic_DNA"/>
</dbReference>
<evidence type="ECO:0000313" key="1">
    <source>
        <dbReference type="EMBL" id="HEC79166.1"/>
    </source>
</evidence>
<dbReference type="Proteomes" id="UP000885826">
    <property type="component" value="Unassembled WGS sequence"/>
</dbReference>
<proteinExistence type="predicted"/>
<evidence type="ECO:0000313" key="2">
    <source>
        <dbReference type="Proteomes" id="UP000885826"/>
    </source>
</evidence>
<dbReference type="AlphaFoldDB" id="A0A9C9K0L4"/>
<accession>A0A9C9K0L4</accession>
<dbReference type="InterPro" id="IPR017574">
    <property type="entry name" value="CRISPR-assoc_prot_Cas7/Csc2"/>
</dbReference>
<organism evidence="1 2">
    <name type="scientific">candidate division WOR-3 bacterium</name>
    <dbReference type="NCBI Taxonomy" id="2052148"/>
    <lineage>
        <taxon>Bacteria</taxon>
        <taxon>Bacteria division WOR-3</taxon>
    </lineage>
</organism>
<dbReference type="NCBIfam" id="TIGR03157">
    <property type="entry name" value="cas_Csc2"/>
    <property type="match status" value="1"/>
</dbReference>
<dbReference type="Pfam" id="PF18320">
    <property type="entry name" value="Csc2"/>
    <property type="match status" value="1"/>
</dbReference>
<name>A0A9C9K0L4_UNCW3</name>
<protein>
    <submittedName>
        <fullName evidence="1">Type I-D CRISPR-associated protein Cas7/Csc2</fullName>
    </submittedName>
</protein>
<gene>
    <name evidence="1" type="primary">cas7d</name>
    <name evidence="1" type="ORF">ENI34_08520</name>
</gene>
<reference evidence="1" key="1">
    <citation type="journal article" date="2020" name="mSystems">
        <title>Genome- and Community-Level Interaction Insights into Carbon Utilization and Element Cycling Functions of Hydrothermarchaeota in Hydrothermal Sediment.</title>
        <authorList>
            <person name="Zhou Z."/>
            <person name="Liu Y."/>
            <person name="Xu W."/>
            <person name="Pan J."/>
            <person name="Luo Z.H."/>
            <person name="Li M."/>
        </authorList>
    </citation>
    <scope>NUCLEOTIDE SEQUENCE</scope>
    <source>
        <strain evidence="1">HyVt-388</strain>
    </source>
</reference>